<dbReference type="Proteomes" id="UP000092993">
    <property type="component" value="Unassembled WGS sequence"/>
</dbReference>
<gene>
    <name evidence="1" type="ORF">A0H81_02893</name>
</gene>
<dbReference type="AlphaFoldDB" id="A0A1C7MME6"/>
<evidence type="ECO:0000313" key="1">
    <source>
        <dbReference type="EMBL" id="OBZ77629.1"/>
    </source>
</evidence>
<protein>
    <recommendedName>
        <fullName evidence="3">Helitron helicase-like domain-containing protein</fullName>
    </recommendedName>
</protein>
<dbReference type="PANTHER" id="PTHR45786">
    <property type="entry name" value="DNA BINDING PROTEIN-LIKE"/>
    <property type="match status" value="1"/>
</dbReference>
<evidence type="ECO:0000313" key="2">
    <source>
        <dbReference type="Proteomes" id="UP000092993"/>
    </source>
</evidence>
<dbReference type="PANTHER" id="PTHR45786:SF74">
    <property type="entry name" value="ATP-DEPENDENT DNA HELICASE"/>
    <property type="match status" value="1"/>
</dbReference>
<evidence type="ECO:0008006" key="3">
    <source>
        <dbReference type="Google" id="ProtNLM"/>
    </source>
</evidence>
<name>A0A1C7MME6_GRIFR</name>
<dbReference type="STRING" id="5627.A0A1C7MME6"/>
<proteinExistence type="predicted"/>
<reference evidence="1 2" key="1">
    <citation type="submission" date="2016-03" db="EMBL/GenBank/DDBJ databases">
        <title>Whole genome sequencing of Grifola frondosa 9006-11.</title>
        <authorList>
            <person name="Min B."/>
            <person name="Park H."/>
            <person name="Kim J.-G."/>
            <person name="Cho H."/>
            <person name="Oh Y.-L."/>
            <person name="Kong W.-S."/>
            <person name="Choi I.-G."/>
        </authorList>
    </citation>
    <scope>NUCLEOTIDE SEQUENCE [LARGE SCALE GENOMIC DNA]</scope>
    <source>
        <strain evidence="1 2">9006-11</strain>
    </source>
</reference>
<dbReference type="OrthoDB" id="2272314at2759"/>
<organism evidence="1 2">
    <name type="scientific">Grifola frondosa</name>
    <name type="common">Maitake</name>
    <name type="synonym">Polyporus frondosus</name>
    <dbReference type="NCBI Taxonomy" id="5627"/>
    <lineage>
        <taxon>Eukaryota</taxon>
        <taxon>Fungi</taxon>
        <taxon>Dikarya</taxon>
        <taxon>Basidiomycota</taxon>
        <taxon>Agaricomycotina</taxon>
        <taxon>Agaricomycetes</taxon>
        <taxon>Polyporales</taxon>
        <taxon>Grifolaceae</taxon>
        <taxon>Grifola</taxon>
    </lineage>
</organism>
<keyword evidence="2" id="KW-1185">Reference proteome</keyword>
<sequence>MIHPYREPIHCHDLGRMNIPCSYCRALHWADEKLVNSSASRPQFGTCCDSGQVWLPPPDDPPPEIRELLTSDGPEAINFHTHIHQYNAALAFTSLGVQINERINNGRGSYIFHIHGELCHLVGLLLPAREQPPAYAQLYIYDPDEALHHRISTNSNLDHSTMEHLQTVLTAIYKHAYEVLADEDCRQYNLPTTEEIAVIMPELERNRNGNERSFCICTMDVWNISLTVILHMYCFTVLYSIHMEHTAGIPTFVSTSLMAAHLDNSHKHDSMHTRCKCGATSSPQFFQAAGCFSILDNESSYRLHSKAERDIGMNNFRMLLLLDDFIANLTCSSRSLAILNGLKYFTSYCLDRSCQIILTWLIVCWNQAMLIPVFELIGQTQSKNPSYLMS</sequence>
<comment type="caution">
    <text evidence="1">The sequence shown here is derived from an EMBL/GenBank/DDBJ whole genome shotgun (WGS) entry which is preliminary data.</text>
</comment>
<accession>A0A1C7MME6</accession>
<dbReference type="EMBL" id="LUGG01000002">
    <property type="protein sequence ID" value="OBZ77629.1"/>
    <property type="molecule type" value="Genomic_DNA"/>
</dbReference>